<organism evidence="2 3">
    <name type="scientific">Achromobacter agilis</name>
    <dbReference type="NCBI Taxonomy" id="1353888"/>
    <lineage>
        <taxon>Bacteria</taxon>
        <taxon>Pseudomonadati</taxon>
        <taxon>Pseudomonadota</taxon>
        <taxon>Betaproteobacteria</taxon>
        <taxon>Burkholderiales</taxon>
        <taxon>Alcaligenaceae</taxon>
        <taxon>Achromobacter</taxon>
    </lineage>
</organism>
<dbReference type="CDD" id="cd11524">
    <property type="entry name" value="SYLF"/>
    <property type="match status" value="1"/>
</dbReference>
<dbReference type="RefSeq" id="WP_129528391.1">
    <property type="nucleotide sequence ID" value="NZ_UFQB01000013.1"/>
</dbReference>
<name>A0A446CIX9_9BURK</name>
<evidence type="ECO:0000313" key="2">
    <source>
        <dbReference type="EMBL" id="SSW67733.1"/>
    </source>
</evidence>
<dbReference type="AlphaFoldDB" id="A0A446CIX9"/>
<sequence>MRRESALPCKIHGWLWASLFLWAACFCLAAQARADTAAEIGRDARAALERLYHQEPKTRTLGEKAVAVLVFPSILKGGLLVGAEHGDGALLRRGKVSAYYTISAVSFGLQAGAQKFGYALFFMNEAALTFLDQSDGWSLGSGPTLVMVDEGYAASITTTTLTQDVYAVPFGEQGLMAGVGLEGSKISRANPD</sequence>
<keyword evidence="3" id="KW-1185">Reference proteome</keyword>
<protein>
    <recommendedName>
        <fullName evidence="1">Ysc84 actin-binding domain-containing protein</fullName>
    </recommendedName>
</protein>
<reference evidence="2 3" key="1">
    <citation type="submission" date="2018-07" db="EMBL/GenBank/DDBJ databases">
        <authorList>
            <person name="Peeters C."/>
        </authorList>
    </citation>
    <scope>NUCLEOTIDE SEQUENCE [LARGE SCALE GENOMIC DNA]</scope>
    <source>
        <strain evidence="2 3">LMG 3411</strain>
    </source>
</reference>
<evidence type="ECO:0000313" key="3">
    <source>
        <dbReference type="Proteomes" id="UP000289184"/>
    </source>
</evidence>
<dbReference type="Pfam" id="PF04366">
    <property type="entry name" value="Ysc84"/>
    <property type="match status" value="1"/>
</dbReference>
<dbReference type="EMBL" id="UFQB01000013">
    <property type="protein sequence ID" value="SSW67733.1"/>
    <property type="molecule type" value="Genomic_DNA"/>
</dbReference>
<dbReference type="PROSITE" id="PS51257">
    <property type="entry name" value="PROKAR_LIPOPROTEIN"/>
    <property type="match status" value="1"/>
</dbReference>
<gene>
    <name evidence="2" type="ORF">AGI3411_03216</name>
</gene>
<dbReference type="OrthoDB" id="198978at2"/>
<evidence type="ECO:0000259" key="1">
    <source>
        <dbReference type="Pfam" id="PF04366"/>
    </source>
</evidence>
<dbReference type="InterPro" id="IPR007461">
    <property type="entry name" value="Ysc84_actin-binding"/>
</dbReference>
<accession>A0A446CIX9</accession>
<feature type="domain" description="Ysc84 actin-binding" evidence="1">
    <location>
        <begin position="104"/>
        <end position="188"/>
    </location>
</feature>
<proteinExistence type="predicted"/>
<dbReference type="Proteomes" id="UP000289184">
    <property type="component" value="Unassembled WGS sequence"/>
</dbReference>